<feature type="region of interest" description="Disordered" evidence="1">
    <location>
        <begin position="161"/>
        <end position="203"/>
    </location>
</feature>
<gene>
    <name evidence="2" type="ORF">RFI_25261</name>
</gene>
<organism evidence="2 3">
    <name type="scientific">Reticulomyxa filosa</name>
    <dbReference type="NCBI Taxonomy" id="46433"/>
    <lineage>
        <taxon>Eukaryota</taxon>
        <taxon>Sar</taxon>
        <taxon>Rhizaria</taxon>
        <taxon>Retaria</taxon>
        <taxon>Foraminifera</taxon>
        <taxon>Monothalamids</taxon>
        <taxon>Reticulomyxidae</taxon>
        <taxon>Reticulomyxa</taxon>
    </lineage>
</organism>
<evidence type="ECO:0000256" key="1">
    <source>
        <dbReference type="SAM" id="MobiDB-lite"/>
    </source>
</evidence>
<dbReference type="AlphaFoldDB" id="X6MEL5"/>
<comment type="caution">
    <text evidence="2">The sequence shown here is derived from an EMBL/GenBank/DDBJ whole genome shotgun (WGS) entry which is preliminary data.</text>
</comment>
<reference evidence="2 3" key="1">
    <citation type="journal article" date="2013" name="Curr. Biol.">
        <title>The Genome of the Foraminiferan Reticulomyxa filosa.</title>
        <authorList>
            <person name="Glockner G."/>
            <person name="Hulsmann N."/>
            <person name="Schleicher M."/>
            <person name="Noegel A.A."/>
            <person name="Eichinger L."/>
            <person name="Gallinger C."/>
            <person name="Pawlowski J."/>
            <person name="Sierra R."/>
            <person name="Euteneuer U."/>
            <person name="Pillet L."/>
            <person name="Moustafa A."/>
            <person name="Platzer M."/>
            <person name="Groth M."/>
            <person name="Szafranski K."/>
            <person name="Schliwa M."/>
        </authorList>
    </citation>
    <scope>NUCLEOTIDE SEQUENCE [LARGE SCALE GENOMIC DNA]</scope>
</reference>
<proteinExistence type="predicted"/>
<feature type="compositionally biased region" description="Acidic residues" evidence="1">
    <location>
        <begin position="173"/>
        <end position="194"/>
    </location>
</feature>
<dbReference type="EMBL" id="ASPP01021708">
    <property type="protein sequence ID" value="ETO12116.1"/>
    <property type="molecule type" value="Genomic_DNA"/>
</dbReference>
<keyword evidence="3" id="KW-1185">Reference proteome</keyword>
<name>X6MEL5_RETFI</name>
<protein>
    <submittedName>
        <fullName evidence="2">Uncharacterized protein</fullName>
    </submittedName>
</protein>
<accession>X6MEL5</accession>
<sequence length="315" mass="36911">MQKYETEIETDLSGFDQDLEEHRPTVEIHLRRGEYGLVCVFTFILVSDFRRRKVIEIFELHDKELKGELSIQSVKEMELPDKFHTNPTLRQRAEEYITDKSALNLKEFIHYCSLLIHPLLLEFHFKCAMEKLGAKVDIHDGPLPAVHTECSDSVLVPVTLPNSKRSQQRENLYESDSDKEEEMSGEDDEQDEDDTHGPTTQFQKRRKFIGIWKPKAKDSEQDQLDSEKPNQSESSPPLFNSKHLDITTSSQSRSDGRKKKKNFNSVNVCFFQIQQNWGAMEEEQKKKKKKGGKMIKYKQNMPDTIYFFILFFFFV</sequence>
<evidence type="ECO:0000313" key="3">
    <source>
        <dbReference type="Proteomes" id="UP000023152"/>
    </source>
</evidence>
<feature type="compositionally biased region" description="Basic and acidic residues" evidence="1">
    <location>
        <begin position="216"/>
        <end position="230"/>
    </location>
</feature>
<dbReference type="Proteomes" id="UP000023152">
    <property type="component" value="Unassembled WGS sequence"/>
</dbReference>
<evidence type="ECO:0000313" key="2">
    <source>
        <dbReference type="EMBL" id="ETO12116.1"/>
    </source>
</evidence>
<feature type="region of interest" description="Disordered" evidence="1">
    <location>
        <begin position="216"/>
        <end position="260"/>
    </location>
</feature>